<dbReference type="AlphaFoldDB" id="A0A2T2N780"/>
<evidence type="ECO:0000256" key="2">
    <source>
        <dbReference type="ARBA" id="ARBA00022801"/>
    </source>
</evidence>
<protein>
    <recommendedName>
        <fullName evidence="3">Carboxylic ester hydrolase</fullName>
        <ecNumber evidence="3">3.1.1.-</ecNumber>
    </recommendedName>
</protein>
<evidence type="ECO:0000313" key="6">
    <source>
        <dbReference type="Proteomes" id="UP000240883"/>
    </source>
</evidence>
<dbReference type="Pfam" id="PF00135">
    <property type="entry name" value="COesterase"/>
    <property type="match status" value="1"/>
</dbReference>
<reference evidence="5 6" key="1">
    <citation type="journal article" date="2018" name="Front. Microbiol.">
        <title>Genome-Wide Analysis of Corynespora cassiicola Leaf Fall Disease Putative Effectors.</title>
        <authorList>
            <person name="Lopez D."/>
            <person name="Ribeiro S."/>
            <person name="Label P."/>
            <person name="Fumanal B."/>
            <person name="Venisse J.S."/>
            <person name="Kohler A."/>
            <person name="de Oliveira R.R."/>
            <person name="Labutti K."/>
            <person name="Lipzen A."/>
            <person name="Lail K."/>
            <person name="Bauer D."/>
            <person name="Ohm R.A."/>
            <person name="Barry K.W."/>
            <person name="Spatafora J."/>
            <person name="Grigoriev I.V."/>
            <person name="Martin F.M."/>
            <person name="Pujade-Renaud V."/>
        </authorList>
    </citation>
    <scope>NUCLEOTIDE SEQUENCE [LARGE SCALE GENOMIC DNA]</scope>
    <source>
        <strain evidence="5 6">Philippines</strain>
    </source>
</reference>
<gene>
    <name evidence="5" type="ORF">BS50DRAFT_504857</name>
</gene>
<feature type="chain" id="PRO_5015369244" description="Carboxylic ester hydrolase" evidence="3">
    <location>
        <begin position="19"/>
        <end position="524"/>
    </location>
</feature>
<sequence>MVLALVLVIAFCAQQLVAVNTVVDLGYAQYEGKAHGNGISSWLGMRYARSASRVEGMRFAAPQDPLPQHGIVKATEFGPICIGSGSKLEFEFGTKWSEDCLFANVFAPTNATKESKLPVYVFIQGGGFNVNGNANYNGTDLIDAAGGSMVVVNFNYRVGPYGFLASEEIVQNDSLSLNNGLKDQRQLLKWVKAHIAQFGGDPGHVTLGGASAGAGSVVLQLTAYGGRDDGLFHAAAAESPAFPPMRNVSLSQWSYDKLLKKTGCEHLDCLRALDAVKFQDAVRNLKLVFPGAKNPPLYFWNPTLDYDFIQDYTYNELRKGKFVKVPTIIGDTTNEGTVFTPKSVTSLTKAEQFVTDQFPNLDQVERKRIQSVWQGPTDAVLDTRWRNVASDVYGHIRYTCPGLNISSSYVEDGTAPTWQYRWNVGQALHVGEIGSIWNNGTSAASSFIQNYWASFIQFYDPNNRTATYHASGQQIRSPTWETFGVGNGRRILFNDKNDVRMEEVTDLEWDRCDVISGMGIQLEQ</sequence>
<dbReference type="PANTHER" id="PTHR11559">
    <property type="entry name" value="CARBOXYLESTERASE"/>
    <property type="match status" value="1"/>
</dbReference>
<dbReference type="GO" id="GO:0016787">
    <property type="term" value="F:hydrolase activity"/>
    <property type="evidence" value="ECO:0007669"/>
    <property type="project" value="UniProtKB-KW"/>
</dbReference>
<proteinExistence type="inferred from homology"/>
<comment type="similarity">
    <text evidence="1 3">Belongs to the type-B carboxylesterase/lipase family.</text>
</comment>
<keyword evidence="6" id="KW-1185">Reference proteome</keyword>
<dbReference type="PROSITE" id="PS00122">
    <property type="entry name" value="CARBOXYLESTERASE_B_1"/>
    <property type="match status" value="1"/>
</dbReference>
<name>A0A2T2N780_CORCC</name>
<dbReference type="InterPro" id="IPR019826">
    <property type="entry name" value="Carboxylesterase_B_AS"/>
</dbReference>
<dbReference type="InterPro" id="IPR029058">
    <property type="entry name" value="AB_hydrolase_fold"/>
</dbReference>
<accession>A0A2T2N780</accession>
<dbReference type="OrthoDB" id="408631at2759"/>
<dbReference type="InterPro" id="IPR050309">
    <property type="entry name" value="Type-B_Carboxylest/Lipase"/>
</dbReference>
<evidence type="ECO:0000259" key="4">
    <source>
        <dbReference type="Pfam" id="PF00135"/>
    </source>
</evidence>
<organism evidence="5 6">
    <name type="scientific">Corynespora cassiicola Philippines</name>
    <dbReference type="NCBI Taxonomy" id="1448308"/>
    <lineage>
        <taxon>Eukaryota</taxon>
        <taxon>Fungi</taxon>
        <taxon>Dikarya</taxon>
        <taxon>Ascomycota</taxon>
        <taxon>Pezizomycotina</taxon>
        <taxon>Dothideomycetes</taxon>
        <taxon>Pleosporomycetidae</taxon>
        <taxon>Pleosporales</taxon>
        <taxon>Corynesporascaceae</taxon>
        <taxon>Corynespora</taxon>
    </lineage>
</organism>
<dbReference type="InterPro" id="IPR002018">
    <property type="entry name" value="CarbesteraseB"/>
</dbReference>
<dbReference type="Proteomes" id="UP000240883">
    <property type="component" value="Unassembled WGS sequence"/>
</dbReference>
<keyword evidence="2 3" id="KW-0378">Hydrolase</keyword>
<dbReference type="STRING" id="1448308.A0A2T2N780"/>
<keyword evidence="3" id="KW-0732">Signal</keyword>
<evidence type="ECO:0000256" key="3">
    <source>
        <dbReference type="RuleBase" id="RU361235"/>
    </source>
</evidence>
<feature type="signal peptide" evidence="3">
    <location>
        <begin position="1"/>
        <end position="18"/>
    </location>
</feature>
<evidence type="ECO:0000313" key="5">
    <source>
        <dbReference type="EMBL" id="PSN61284.1"/>
    </source>
</evidence>
<evidence type="ECO:0000256" key="1">
    <source>
        <dbReference type="ARBA" id="ARBA00005964"/>
    </source>
</evidence>
<dbReference type="Gene3D" id="3.40.50.1820">
    <property type="entry name" value="alpha/beta hydrolase"/>
    <property type="match status" value="1"/>
</dbReference>
<dbReference type="EMBL" id="KZ678145">
    <property type="protein sequence ID" value="PSN61284.1"/>
    <property type="molecule type" value="Genomic_DNA"/>
</dbReference>
<feature type="domain" description="Carboxylesterase type B" evidence="4">
    <location>
        <begin position="24"/>
        <end position="491"/>
    </location>
</feature>
<dbReference type="EC" id="3.1.1.-" evidence="3"/>
<dbReference type="SUPFAM" id="SSF53474">
    <property type="entry name" value="alpha/beta-Hydrolases"/>
    <property type="match status" value="1"/>
</dbReference>